<name>A0ABX9MBL5_9FIRM</name>
<gene>
    <name evidence="3" type="ORF">DX915_01450</name>
</gene>
<evidence type="ECO:0000256" key="1">
    <source>
        <dbReference type="ARBA" id="ARBA00023002"/>
    </source>
</evidence>
<dbReference type="InterPro" id="IPR029039">
    <property type="entry name" value="Flavoprotein-like_sf"/>
</dbReference>
<keyword evidence="4" id="KW-1185">Reference proteome</keyword>
<dbReference type="InterPro" id="IPR003680">
    <property type="entry name" value="Flavodoxin_fold"/>
</dbReference>
<dbReference type="Proteomes" id="UP000266262">
    <property type="component" value="Unassembled WGS sequence"/>
</dbReference>
<dbReference type="InterPro" id="IPR046980">
    <property type="entry name" value="KefG/KefF"/>
</dbReference>
<protein>
    <submittedName>
        <fullName evidence="3">Flavodoxin family protein</fullName>
    </submittedName>
</protein>
<dbReference type="SUPFAM" id="SSF52218">
    <property type="entry name" value="Flavoproteins"/>
    <property type="match status" value="1"/>
</dbReference>
<accession>A0ABX9MBL5</accession>
<dbReference type="Gene3D" id="3.40.50.360">
    <property type="match status" value="1"/>
</dbReference>
<dbReference type="PANTHER" id="PTHR47307:SF1">
    <property type="entry name" value="GLUTATHIONE-REGULATED POTASSIUM-EFFLUX SYSTEM ANCILLARY PROTEIN KEFG"/>
    <property type="match status" value="1"/>
</dbReference>
<dbReference type="RefSeq" id="WP_022513361.1">
    <property type="nucleotide sequence ID" value="NZ_QWKU01000001.1"/>
</dbReference>
<feature type="domain" description="Flavodoxin-like fold" evidence="2">
    <location>
        <begin position="2"/>
        <end position="158"/>
    </location>
</feature>
<keyword evidence="1" id="KW-0560">Oxidoreductase</keyword>
<reference evidence="3 4" key="1">
    <citation type="submission" date="2018-08" db="EMBL/GenBank/DDBJ databases">
        <title>Draft genome sequence of Dialister pneumosintes KCOM 1685.</title>
        <authorList>
            <person name="Kook J.-K."/>
            <person name="Park S.-N."/>
            <person name="Lim Y.K."/>
        </authorList>
    </citation>
    <scope>NUCLEOTIDE SEQUENCE [LARGE SCALE GENOMIC DNA]</scope>
    <source>
        <strain evidence="3 4">KCOM 1685</strain>
    </source>
</reference>
<dbReference type="Pfam" id="PF02525">
    <property type="entry name" value="Flavodoxin_2"/>
    <property type="match status" value="1"/>
</dbReference>
<comment type="caution">
    <text evidence="3">The sequence shown here is derived from an EMBL/GenBank/DDBJ whole genome shotgun (WGS) entry which is preliminary data.</text>
</comment>
<organism evidence="3 4">
    <name type="scientific">Dialister pneumosintes</name>
    <dbReference type="NCBI Taxonomy" id="39950"/>
    <lineage>
        <taxon>Bacteria</taxon>
        <taxon>Bacillati</taxon>
        <taxon>Bacillota</taxon>
        <taxon>Negativicutes</taxon>
        <taxon>Veillonellales</taxon>
        <taxon>Veillonellaceae</taxon>
        <taxon>Dialister</taxon>
    </lineage>
</organism>
<dbReference type="PANTHER" id="PTHR47307">
    <property type="entry name" value="GLUTATHIONE-REGULATED POTASSIUM-EFFLUX SYSTEM ANCILLARY PROTEIN KEFG"/>
    <property type="match status" value="1"/>
</dbReference>
<sequence length="181" mass="20878">MIISGHTDLKNSVANKTILEELHKMIPHAEIDYLDCLYSDFQIDIKKEQQKLEKADILVFQFPVFWYSMPSLLARWMEETFQHGWSHGSTGDKLKGKKLIISLTTGAPKEMYQHDGAMGFEIEEYLSAIISTCKLCQMEYVGYVYTDKVSYASRNDPKLLEDIVNRSKEHAHKVVELINTL</sequence>
<evidence type="ECO:0000313" key="3">
    <source>
        <dbReference type="EMBL" id="RID94230.1"/>
    </source>
</evidence>
<dbReference type="EMBL" id="QWKU01000001">
    <property type="protein sequence ID" value="RID94230.1"/>
    <property type="molecule type" value="Genomic_DNA"/>
</dbReference>
<evidence type="ECO:0000259" key="2">
    <source>
        <dbReference type="Pfam" id="PF02525"/>
    </source>
</evidence>
<evidence type="ECO:0000313" key="4">
    <source>
        <dbReference type="Proteomes" id="UP000266262"/>
    </source>
</evidence>
<proteinExistence type="predicted"/>